<proteinExistence type="predicted"/>
<gene>
    <name evidence="2" type="ORF">ACFOW6_03900</name>
</gene>
<keyword evidence="2" id="KW-0489">Methyltransferase</keyword>
<keyword evidence="3" id="KW-1185">Reference proteome</keyword>
<dbReference type="GO" id="GO:0061542">
    <property type="term" value="F:3-demethylubiquinol 3-O-methyltransferase activity"/>
    <property type="evidence" value="ECO:0007669"/>
    <property type="project" value="UniProtKB-EC"/>
</dbReference>
<dbReference type="GO" id="GO:0032259">
    <property type="term" value="P:methylation"/>
    <property type="evidence" value="ECO:0007669"/>
    <property type="project" value="UniProtKB-KW"/>
</dbReference>
<dbReference type="InterPro" id="IPR029063">
    <property type="entry name" value="SAM-dependent_MTases_sf"/>
</dbReference>
<dbReference type="RefSeq" id="WP_382421029.1">
    <property type="nucleotide sequence ID" value="NZ_JBHSCW010000002.1"/>
</dbReference>
<dbReference type="SUPFAM" id="SSF53335">
    <property type="entry name" value="S-adenosyl-L-methionine-dependent methyltransferases"/>
    <property type="match status" value="1"/>
</dbReference>
<protein>
    <submittedName>
        <fullName evidence="2">Class I SAM-dependent methyltransferase</fullName>
        <ecNumber evidence="2">2.1.1.222</ecNumber>
        <ecNumber evidence="2">2.1.1.64</ecNumber>
    </submittedName>
</protein>
<evidence type="ECO:0000259" key="1">
    <source>
        <dbReference type="Pfam" id="PF13649"/>
    </source>
</evidence>
<dbReference type="InterPro" id="IPR041698">
    <property type="entry name" value="Methyltransf_25"/>
</dbReference>
<dbReference type="EC" id="2.1.1.222" evidence="2"/>
<name>A0ABV8UJP2_9PROT</name>
<keyword evidence="2" id="KW-0808">Transferase</keyword>
<dbReference type="EMBL" id="JBHSCW010000002">
    <property type="protein sequence ID" value="MFC4350683.1"/>
    <property type="molecule type" value="Genomic_DNA"/>
</dbReference>
<feature type="domain" description="Methyltransferase" evidence="1">
    <location>
        <begin position="32"/>
        <end position="111"/>
    </location>
</feature>
<evidence type="ECO:0000313" key="2">
    <source>
        <dbReference type="EMBL" id="MFC4350683.1"/>
    </source>
</evidence>
<dbReference type="Proteomes" id="UP001595799">
    <property type="component" value="Unassembled WGS sequence"/>
</dbReference>
<dbReference type="GO" id="GO:0102208">
    <property type="term" value="F:2-polyprenyl-6-hydroxyphenol methylase activity"/>
    <property type="evidence" value="ECO:0007669"/>
    <property type="project" value="UniProtKB-EC"/>
</dbReference>
<sequence length="182" mass="20007">MNVSKASHCDPDQPASAWVCRFATLVPEGRPVLDIASGAGRHTRYFLGRGHPVVAVDHDVRALRDLEDRAGLTIMEADLEQEGRPPFAGRGFGAVVVTNYLHRPLLPALLEAVEPGGLLIYETFARGNERFGKPSNPDHLLNPGELLQAFAGRLHVLAYEDLQFEQPRPACIQRIVARREAA</sequence>
<organism evidence="2 3">
    <name type="scientific">Fodinicurvata halophila</name>
    <dbReference type="NCBI Taxonomy" id="1419723"/>
    <lineage>
        <taxon>Bacteria</taxon>
        <taxon>Pseudomonadati</taxon>
        <taxon>Pseudomonadota</taxon>
        <taxon>Alphaproteobacteria</taxon>
        <taxon>Rhodospirillales</taxon>
        <taxon>Rhodovibrionaceae</taxon>
        <taxon>Fodinicurvata</taxon>
    </lineage>
</organism>
<comment type="caution">
    <text evidence="2">The sequence shown here is derived from an EMBL/GenBank/DDBJ whole genome shotgun (WGS) entry which is preliminary data.</text>
</comment>
<evidence type="ECO:0000313" key="3">
    <source>
        <dbReference type="Proteomes" id="UP001595799"/>
    </source>
</evidence>
<reference evidence="3" key="1">
    <citation type="journal article" date="2019" name="Int. J. Syst. Evol. Microbiol.">
        <title>The Global Catalogue of Microorganisms (GCM) 10K type strain sequencing project: providing services to taxonomists for standard genome sequencing and annotation.</title>
        <authorList>
            <consortium name="The Broad Institute Genomics Platform"/>
            <consortium name="The Broad Institute Genome Sequencing Center for Infectious Disease"/>
            <person name="Wu L."/>
            <person name="Ma J."/>
        </authorList>
    </citation>
    <scope>NUCLEOTIDE SEQUENCE [LARGE SCALE GENOMIC DNA]</scope>
    <source>
        <strain evidence="3">CECT 8472</strain>
    </source>
</reference>
<accession>A0ABV8UJP2</accession>
<dbReference type="EC" id="2.1.1.64" evidence="2"/>
<dbReference type="Pfam" id="PF13649">
    <property type="entry name" value="Methyltransf_25"/>
    <property type="match status" value="1"/>
</dbReference>
<dbReference type="Gene3D" id="3.40.50.150">
    <property type="entry name" value="Vaccinia Virus protein VP39"/>
    <property type="match status" value="1"/>
</dbReference>